<accession>A0A8H3FP41</accession>
<dbReference type="Pfam" id="PF22939">
    <property type="entry name" value="WHD_GPIID"/>
    <property type="match status" value="1"/>
</dbReference>
<dbReference type="InterPro" id="IPR056125">
    <property type="entry name" value="DUF7708"/>
</dbReference>
<dbReference type="Pfam" id="PF24883">
    <property type="entry name" value="NPHP3_N"/>
    <property type="match status" value="1"/>
</dbReference>
<sequence>MVSPSDLVQRALDQFKSSISSDDERTFKDTTYRDLWEGVRGIEREQGRRWEMRFMKRIEPFLVSMESYAELAQNYHDVMDKILKAYADIAEVLPRLDRIKNTFESAQDLHRLLALIIADIMEFHRRAYKMFRRRIWHFWFTCDWGSFERRFKSIISRLASHCELLDKEAASMHFWEMKTMRDRQMLEEEAAEKHRQDQMAQAVFEWLSAAEDAQEEYLHHLSDQRVLGTCDFILDDNQISSWVDSESGPEIIWMSGKPGAGKSFVCSLMIEHLTTRSDLISLYYFCGHKSSDSDNSALILKTLANQLVRQDRDLVPLIYQNYFTKGSSRSRPAMKKILKEILPSINLASTRIILDGVDECEEAVQRDILSDLIDIQRHVKHRCKHRCKILIASRVEPLIRKSIPQCIHIDLENKTKAGLKIYIKCEVSKLKVQFPNIRNSLWAGIEERLQSKAKGMFLWVRLVTVMLEKQWSEADLEEAVDKLPDGLDEAYGRILSRIHGLSSTEKDRAFRILFWVCTAYRSVTIHEVADGIILKPGQTVLTRKTRPSNVESILDICAPFLERSNRGILDMVHFSAREYLLDPQSGPFVDTVKAHFNSAFSCIVNLTSTLDIIPRYSNGKPDSHFETMLVQGAFGLQEYAHQYWVEHAMAYFQNVEQLDARGQQLLDALEVFLKVLRRSEPDNAKQHLCKSAKDLKHLSASLQKFNAFPQVQRLIMTWLQFQLRLKDVASSFDGLPALESWKLAEDDTFLSLIDNRIRNLREGLLRMKVSDLPPHIDQEEYRVFLARFGFTCRSFGCGHSFDNENDRDQHEGSHLVRFPCLLCDFSGRGFKTRKQLEQHSRSYHMAPEDFEVPTTLGAAGSSERRSSTRDNQPSRRYTSWNDSGRNVVQRTFQKILSRVVSEMTIMDSNVPIQDADTNSAQSSNMSDINLSLTSLDDVRAKVDAGQYETLTDFKNSVRDALRNPATMTISESFEEVDALCDQELKTTVSKCPNFATLGDKAPIGASPRNILELTTAIEGKDSHDRTTNGATRAPYWSKAEDLEFPRLIEQYGRDYTKLSQALMTKLPQDVEEHLAELIDSGREDLKQLADATDAEVQQESAQTMVEPDIEAHVPQIPINDPISEEIPTEVDMPSTQPEIALKPLVVLPNDLLNYKPQTGLTKVAAPVSQSRDASAGTVVSSSKRKRRARRKAICNYCQNEFSDEHAVFKHVNRAHVRNRRLWICEDVSPDGKVLDNCRPCSKGKTYATKNNAMKHLRTAHFKELSSSESLTGFIKEIEGPNPSSDNKHSDFLANKDKERTSSPGQAAKRQKINTELESPQPWLPEFRTGQITLPPILENDQRRFPLNPGNQGLVNLAPIWHDPGPTFLPPIRTHTDSYDANTASSSSVSSIYEATPEATTDGWPTQDTSRRLQYESSGLSLVDEDEGW</sequence>
<dbReference type="PANTHER" id="PTHR10039:SF14">
    <property type="entry name" value="NACHT DOMAIN-CONTAINING PROTEIN"/>
    <property type="match status" value="1"/>
</dbReference>
<dbReference type="Gene3D" id="3.40.50.300">
    <property type="entry name" value="P-loop containing nucleotide triphosphate hydrolases"/>
    <property type="match status" value="1"/>
</dbReference>
<dbReference type="SUPFAM" id="SSF52540">
    <property type="entry name" value="P-loop containing nucleoside triphosphate hydrolases"/>
    <property type="match status" value="1"/>
</dbReference>
<feature type="region of interest" description="Disordered" evidence="3">
    <location>
        <begin position="1275"/>
        <end position="1322"/>
    </location>
</feature>
<organism evidence="5 6">
    <name type="scientific">Heterodermia speciosa</name>
    <dbReference type="NCBI Taxonomy" id="116794"/>
    <lineage>
        <taxon>Eukaryota</taxon>
        <taxon>Fungi</taxon>
        <taxon>Dikarya</taxon>
        <taxon>Ascomycota</taxon>
        <taxon>Pezizomycotina</taxon>
        <taxon>Lecanoromycetes</taxon>
        <taxon>OSLEUM clade</taxon>
        <taxon>Lecanoromycetidae</taxon>
        <taxon>Caliciales</taxon>
        <taxon>Physciaceae</taxon>
        <taxon>Heterodermia</taxon>
    </lineage>
</organism>
<dbReference type="InterPro" id="IPR027417">
    <property type="entry name" value="P-loop_NTPase"/>
</dbReference>
<dbReference type="PROSITE" id="PS50157">
    <property type="entry name" value="ZINC_FINGER_C2H2_2"/>
    <property type="match status" value="1"/>
</dbReference>
<dbReference type="InterPro" id="IPR013087">
    <property type="entry name" value="Znf_C2H2_type"/>
</dbReference>
<evidence type="ECO:0000256" key="2">
    <source>
        <dbReference type="PROSITE-ProRule" id="PRU00042"/>
    </source>
</evidence>
<keyword evidence="1" id="KW-0677">Repeat</keyword>
<feature type="region of interest" description="Disordered" evidence="3">
    <location>
        <begin position="1385"/>
        <end position="1428"/>
    </location>
</feature>
<reference evidence="5" key="1">
    <citation type="submission" date="2021-03" db="EMBL/GenBank/DDBJ databases">
        <authorList>
            <person name="Tagirdzhanova G."/>
        </authorList>
    </citation>
    <scope>NUCLEOTIDE SEQUENCE</scope>
</reference>
<evidence type="ECO:0000259" key="4">
    <source>
        <dbReference type="PROSITE" id="PS50157"/>
    </source>
</evidence>
<dbReference type="GO" id="GO:0008270">
    <property type="term" value="F:zinc ion binding"/>
    <property type="evidence" value="ECO:0007669"/>
    <property type="project" value="UniProtKB-KW"/>
</dbReference>
<dbReference type="Pfam" id="PF25438">
    <property type="entry name" value="DUF7896"/>
    <property type="match status" value="1"/>
</dbReference>
<dbReference type="EMBL" id="CAJPDS010000044">
    <property type="protein sequence ID" value="CAF9927375.1"/>
    <property type="molecule type" value="Genomic_DNA"/>
</dbReference>
<evidence type="ECO:0000256" key="1">
    <source>
        <dbReference type="ARBA" id="ARBA00022737"/>
    </source>
</evidence>
<feature type="region of interest" description="Disordered" evidence="3">
    <location>
        <begin position="840"/>
        <end position="882"/>
    </location>
</feature>
<gene>
    <name evidence="5" type="ORF">HETSPECPRED_006569</name>
</gene>
<proteinExistence type="predicted"/>
<keyword evidence="2" id="KW-0862">Zinc</keyword>
<comment type="caution">
    <text evidence="5">The sequence shown here is derived from an EMBL/GenBank/DDBJ whole genome shotgun (WGS) entry which is preliminary data.</text>
</comment>
<evidence type="ECO:0000313" key="5">
    <source>
        <dbReference type="EMBL" id="CAF9927375.1"/>
    </source>
</evidence>
<protein>
    <recommendedName>
        <fullName evidence="4">C2H2-type domain-containing protein</fullName>
    </recommendedName>
</protein>
<feature type="compositionally biased region" description="Polar residues" evidence="3">
    <location>
        <begin position="869"/>
        <end position="882"/>
    </location>
</feature>
<feature type="domain" description="C2H2-type" evidence="4">
    <location>
        <begin position="790"/>
        <end position="819"/>
    </location>
</feature>
<name>A0A8H3FP41_9LECA</name>
<evidence type="ECO:0000313" key="6">
    <source>
        <dbReference type="Proteomes" id="UP000664521"/>
    </source>
</evidence>
<dbReference type="PANTHER" id="PTHR10039">
    <property type="entry name" value="AMELOGENIN"/>
    <property type="match status" value="1"/>
</dbReference>
<dbReference type="InterPro" id="IPR056884">
    <property type="entry name" value="NPHP3-like_N"/>
</dbReference>
<dbReference type="SMART" id="SM00355">
    <property type="entry name" value="ZnF_C2H2"/>
    <property type="match status" value="4"/>
</dbReference>
<keyword evidence="6" id="KW-1185">Reference proteome</keyword>
<keyword evidence="2" id="KW-0479">Metal-binding</keyword>
<feature type="compositionally biased region" description="Basic and acidic residues" evidence="3">
    <location>
        <begin position="1285"/>
        <end position="1300"/>
    </location>
</feature>
<dbReference type="OrthoDB" id="21416at2759"/>
<dbReference type="Proteomes" id="UP000664521">
    <property type="component" value="Unassembled WGS sequence"/>
</dbReference>
<evidence type="ECO:0000256" key="3">
    <source>
        <dbReference type="SAM" id="MobiDB-lite"/>
    </source>
</evidence>
<dbReference type="PROSITE" id="PS00028">
    <property type="entry name" value="ZINC_FINGER_C2H2_1"/>
    <property type="match status" value="2"/>
</dbReference>
<dbReference type="Pfam" id="PF24809">
    <property type="entry name" value="DUF7708"/>
    <property type="match status" value="1"/>
</dbReference>
<keyword evidence="2" id="KW-0863">Zinc-finger</keyword>
<dbReference type="InterPro" id="IPR054471">
    <property type="entry name" value="GPIID_WHD"/>
</dbReference>
<dbReference type="InterPro" id="IPR057218">
    <property type="entry name" value="DUF7896"/>
</dbReference>